<gene>
    <name evidence="6" type="ORF">ZIOFF_060857</name>
</gene>
<dbReference type="PROSITE" id="PS50600">
    <property type="entry name" value="ULP_PROTEASE"/>
    <property type="match status" value="1"/>
</dbReference>
<keyword evidence="2" id="KW-0645">Protease</keyword>
<dbReference type="Proteomes" id="UP000734854">
    <property type="component" value="Unassembled WGS sequence"/>
</dbReference>
<dbReference type="GO" id="GO:0016926">
    <property type="term" value="P:protein desumoylation"/>
    <property type="evidence" value="ECO:0007669"/>
    <property type="project" value="UniProtKB-ARBA"/>
</dbReference>
<comment type="similarity">
    <text evidence="1">Belongs to the peptidase C48 family.</text>
</comment>
<feature type="domain" description="Ubiquitin-like protease family profile" evidence="5">
    <location>
        <begin position="1"/>
        <end position="147"/>
    </location>
</feature>
<dbReference type="InterPro" id="IPR038765">
    <property type="entry name" value="Papain-like_cys_pep_sf"/>
</dbReference>
<evidence type="ECO:0000256" key="4">
    <source>
        <dbReference type="ARBA" id="ARBA00022807"/>
    </source>
</evidence>
<evidence type="ECO:0000256" key="1">
    <source>
        <dbReference type="ARBA" id="ARBA00005234"/>
    </source>
</evidence>
<evidence type="ECO:0000256" key="2">
    <source>
        <dbReference type="ARBA" id="ARBA00022670"/>
    </source>
</evidence>
<keyword evidence="7" id="KW-1185">Reference proteome</keyword>
<reference evidence="6 7" key="1">
    <citation type="submission" date="2020-08" db="EMBL/GenBank/DDBJ databases">
        <title>Plant Genome Project.</title>
        <authorList>
            <person name="Zhang R.-G."/>
        </authorList>
    </citation>
    <scope>NUCLEOTIDE SEQUENCE [LARGE SCALE GENOMIC DNA]</scope>
    <source>
        <tissue evidence="6">Rhizome</tissue>
    </source>
</reference>
<evidence type="ECO:0000256" key="3">
    <source>
        <dbReference type="ARBA" id="ARBA00022801"/>
    </source>
</evidence>
<dbReference type="Gene3D" id="3.40.395.10">
    <property type="entry name" value="Adenoviral Proteinase, Chain A"/>
    <property type="match status" value="1"/>
</dbReference>
<dbReference type="Pfam" id="PF02902">
    <property type="entry name" value="Peptidase_C48"/>
    <property type="match status" value="1"/>
</dbReference>
<keyword evidence="3" id="KW-0378">Hydrolase</keyword>
<dbReference type="GO" id="GO:0006508">
    <property type="term" value="P:proteolysis"/>
    <property type="evidence" value="ECO:0007669"/>
    <property type="project" value="UniProtKB-KW"/>
</dbReference>
<organism evidence="6 7">
    <name type="scientific">Zingiber officinale</name>
    <name type="common">Ginger</name>
    <name type="synonym">Amomum zingiber</name>
    <dbReference type="NCBI Taxonomy" id="94328"/>
    <lineage>
        <taxon>Eukaryota</taxon>
        <taxon>Viridiplantae</taxon>
        <taxon>Streptophyta</taxon>
        <taxon>Embryophyta</taxon>
        <taxon>Tracheophyta</taxon>
        <taxon>Spermatophyta</taxon>
        <taxon>Magnoliopsida</taxon>
        <taxon>Liliopsida</taxon>
        <taxon>Zingiberales</taxon>
        <taxon>Zingiberaceae</taxon>
        <taxon>Zingiber</taxon>
    </lineage>
</organism>
<dbReference type="EMBL" id="JACMSC010000016">
    <property type="protein sequence ID" value="KAG6484063.1"/>
    <property type="molecule type" value="Genomic_DNA"/>
</dbReference>
<proteinExistence type="inferred from homology"/>
<protein>
    <recommendedName>
        <fullName evidence="5">Ubiquitin-like protease family profile domain-containing protein</fullName>
    </recommendedName>
</protein>
<accession>A0A8J5FC75</accession>
<evidence type="ECO:0000259" key="5">
    <source>
        <dbReference type="PROSITE" id="PS50600"/>
    </source>
</evidence>
<name>A0A8J5FC75_ZINOF</name>
<dbReference type="AlphaFoldDB" id="A0A8J5FC75"/>
<comment type="caution">
    <text evidence="6">The sequence shown here is derived from an EMBL/GenBank/DDBJ whole genome shotgun (WGS) entry which is preliminary data.</text>
</comment>
<dbReference type="GO" id="GO:0008234">
    <property type="term" value="F:cysteine-type peptidase activity"/>
    <property type="evidence" value="ECO:0007669"/>
    <property type="project" value="UniProtKB-KW"/>
</dbReference>
<dbReference type="PANTHER" id="PTHR46915:SF6">
    <property type="entry name" value="CYSTEINE PROTEINASES SUPERFAMILY PROTEIN"/>
    <property type="match status" value="1"/>
</dbReference>
<evidence type="ECO:0000313" key="6">
    <source>
        <dbReference type="EMBL" id="KAG6484063.1"/>
    </source>
</evidence>
<dbReference type="PANTHER" id="PTHR46915">
    <property type="entry name" value="UBIQUITIN-LIKE PROTEASE 4-RELATED"/>
    <property type="match status" value="1"/>
</dbReference>
<sequence length="211" mass="24580">MQFIRSFQFRDDGSLAEDPIVLVLQRAATTSTPRREFDALDGRYCPRKFPPATSAAAVLRSHWNVVILCNLGTEDGCIIILDSLIDIGLPSQQEPWIRRILLDVYKEAERPEDEESIYNIPLHVPHMPQQKNAHECGVYALYFIFLLVRRGLGIFLPEKQNNNECHDWFWIEEYYRFKQEVCSYRSSNQTYLVRNLRFHDSDVGVEVDVAI</sequence>
<evidence type="ECO:0000313" key="7">
    <source>
        <dbReference type="Proteomes" id="UP000734854"/>
    </source>
</evidence>
<dbReference type="InterPro" id="IPR003653">
    <property type="entry name" value="Peptidase_C48_C"/>
</dbReference>
<keyword evidence="4" id="KW-0788">Thiol protease</keyword>
<dbReference type="SUPFAM" id="SSF54001">
    <property type="entry name" value="Cysteine proteinases"/>
    <property type="match status" value="1"/>
</dbReference>